<organism evidence="1 2">
    <name type="scientific">Clydaea vesicula</name>
    <dbReference type="NCBI Taxonomy" id="447962"/>
    <lineage>
        <taxon>Eukaryota</taxon>
        <taxon>Fungi</taxon>
        <taxon>Fungi incertae sedis</taxon>
        <taxon>Chytridiomycota</taxon>
        <taxon>Chytridiomycota incertae sedis</taxon>
        <taxon>Chytridiomycetes</taxon>
        <taxon>Lobulomycetales</taxon>
        <taxon>Lobulomycetaceae</taxon>
        <taxon>Clydaea</taxon>
    </lineage>
</organism>
<name>A0AAD5TVP8_9FUNG</name>
<sequence length="75" mass="8477">DNYVLKTRQTIELIISSSIIQFRYNDLMVEKTIDLSSMEGLQKGIFKVGAYPCVNKADSESDSAEVMLFNVSIMH</sequence>
<gene>
    <name evidence="1" type="ORF">HK099_000127</name>
</gene>
<feature type="non-terminal residue" evidence="1">
    <location>
        <position position="1"/>
    </location>
</feature>
<dbReference type="Proteomes" id="UP001211065">
    <property type="component" value="Unassembled WGS sequence"/>
</dbReference>
<protein>
    <submittedName>
        <fullName evidence="1">Uncharacterized protein</fullName>
    </submittedName>
</protein>
<reference evidence="1" key="1">
    <citation type="submission" date="2020-05" db="EMBL/GenBank/DDBJ databases">
        <title>Phylogenomic resolution of chytrid fungi.</title>
        <authorList>
            <person name="Stajich J.E."/>
            <person name="Amses K."/>
            <person name="Simmons R."/>
            <person name="Seto K."/>
            <person name="Myers J."/>
            <person name="Bonds A."/>
            <person name="Quandt C.A."/>
            <person name="Barry K."/>
            <person name="Liu P."/>
            <person name="Grigoriev I."/>
            <person name="Longcore J.E."/>
            <person name="James T.Y."/>
        </authorList>
    </citation>
    <scope>NUCLEOTIDE SEQUENCE</scope>
    <source>
        <strain evidence="1">JEL0476</strain>
    </source>
</reference>
<comment type="caution">
    <text evidence="1">The sequence shown here is derived from an EMBL/GenBank/DDBJ whole genome shotgun (WGS) entry which is preliminary data.</text>
</comment>
<evidence type="ECO:0000313" key="2">
    <source>
        <dbReference type="Proteomes" id="UP001211065"/>
    </source>
</evidence>
<accession>A0AAD5TVP8</accession>
<dbReference type="AlphaFoldDB" id="A0AAD5TVP8"/>
<evidence type="ECO:0000313" key="1">
    <source>
        <dbReference type="EMBL" id="KAJ3208142.1"/>
    </source>
</evidence>
<dbReference type="Gene3D" id="2.60.120.200">
    <property type="match status" value="1"/>
</dbReference>
<dbReference type="EMBL" id="JADGJW010001010">
    <property type="protein sequence ID" value="KAJ3208142.1"/>
    <property type="molecule type" value="Genomic_DNA"/>
</dbReference>
<proteinExistence type="predicted"/>
<keyword evidence="2" id="KW-1185">Reference proteome</keyword>